<comment type="caution">
    <text evidence="2">Lacks conserved residue(s) required for the propagation of feature annotation.</text>
</comment>
<gene>
    <name evidence="4" type="ORF">PACLA_8A065626</name>
</gene>
<dbReference type="GO" id="GO:0004842">
    <property type="term" value="F:ubiquitin-protein transferase activity"/>
    <property type="evidence" value="ECO:0007669"/>
    <property type="project" value="InterPro"/>
</dbReference>
<dbReference type="AlphaFoldDB" id="A0A7D9IW72"/>
<feature type="region of interest" description="Disordered" evidence="3">
    <location>
        <begin position="81"/>
        <end position="110"/>
    </location>
</feature>
<accession>A0A7D9IW72</accession>
<evidence type="ECO:0000256" key="1">
    <source>
        <dbReference type="ARBA" id="ARBA00022786"/>
    </source>
</evidence>
<feature type="compositionally biased region" description="Polar residues" evidence="3">
    <location>
        <begin position="97"/>
        <end position="107"/>
    </location>
</feature>
<keyword evidence="4" id="KW-0436">Ligase</keyword>
<dbReference type="Gene3D" id="3.90.1750.10">
    <property type="entry name" value="Hect, E3 ligase catalytic domains"/>
    <property type="match status" value="1"/>
</dbReference>
<evidence type="ECO:0000256" key="2">
    <source>
        <dbReference type="PROSITE-ProRule" id="PRU00104"/>
    </source>
</evidence>
<comment type="caution">
    <text evidence="4">The sequence shown here is derived from an EMBL/GenBank/DDBJ whole genome shotgun (WGS) entry which is preliminary data.</text>
</comment>
<feature type="region of interest" description="Disordered" evidence="3">
    <location>
        <begin position="17"/>
        <end position="66"/>
    </location>
</feature>
<keyword evidence="5" id="KW-1185">Reference proteome</keyword>
<evidence type="ECO:0000313" key="4">
    <source>
        <dbReference type="EMBL" id="CAB4014555.1"/>
    </source>
</evidence>
<dbReference type="InterPro" id="IPR035983">
    <property type="entry name" value="Hect_E3_ubiquitin_ligase"/>
</dbReference>
<dbReference type="Proteomes" id="UP001152795">
    <property type="component" value="Unassembled WGS sequence"/>
</dbReference>
<evidence type="ECO:0000256" key="3">
    <source>
        <dbReference type="SAM" id="MobiDB-lite"/>
    </source>
</evidence>
<dbReference type="SUPFAM" id="SSF56204">
    <property type="entry name" value="Hect, E3 ligase catalytic domain"/>
    <property type="match status" value="1"/>
</dbReference>
<keyword evidence="1 2" id="KW-0833">Ubl conjugation pathway</keyword>
<evidence type="ECO:0000313" key="5">
    <source>
        <dbReference type="Proteomes" id="UP001152795"/>
    </source>
</evidence>
<dbReference type="PROSITE" id="PS50237">
    <property type="entry name" value="HECT"/>
    <property type="match status" value="1"/>
</dbReference>
<sequence>MSEKFKEDIRNTIQQTVREELSKVLPSNKDTGECSSSETSQSTPTTSTTSATPNSETSCQSRGQSSTLSFRDFYRIREASRQEDFKPTKKKKRGNEASASGAKSKQPNPYVLLYPDFSEVNFVPGTEEIFSLVKYKEAISKDYKKLTFYLCLRDEYQYNQFSDWSSPDDNEENNDTKHEKNATVNTTKDSPPIFVMDDDDDPMLLLAINRSQQDENMPVLSETANNEEKMSAEPSSLDEALELKMNDIPNDNYTVIEVTRKHLVERTFELLKDEDDIQGRVIVKFIGEEAVDTGGVTKEFFTNFFQSILSNGNIFRGSYPNLTFRHNLHALEEGQFEMFGILTAIALLNGCPGPHFLCHSLASFILDNQLEVVLDDVPAESEFKTKLIQIQGCNNEAELSNIVNSFPERFDMGYTKPVLTLNDKDDLIRFCSKHVVISSVAEEIFSFRKGLSIFGVLHELCKFNEAGLAELVYQDINTDHVKACFKPCFSAVGTDEHGKETEIVYKWQEFLKKSKSGKLKSKVLACPDWNNPDQAISVDDSPVVKSLSLNDILQFGSSSRFPNFKGSLAFDHQCTDAHKRLTGNTCALTICIPVNERYTKCNTDTFALNIMEDIFQDYGLGQR</sequence>
<reference evidence="4" key="1">
    <citation type="submission" date="2020-04" db="EMBL/GenBank/DDBJ databases">
        <authorList>
            <person name="Alioto T."/>
            <person name="Alioto T."/>
            <person name="Gomez Garrido J."/>
        </authorList>
    </citation>
    <scope>NUCLEOTIDE SEQUENCE</scope>
    <source>
        <strain evidence="4">A484AB</strain>
    </source>
</reference>
<protein>
    <submittedName>
        <fullName evidence="4">G2 M phase-specific E3 ubiquitin- ligase</fullName>
    </submittedName>
</protein>
<feature type="region of interest" description="Disordered" evidence="3">
    <location>
        <begin position="161"/>
        <end position="194"/>
    </location>
</feature>
<dbReference type="GO" id="GO:0016874">
    <property type="term" value="F:ligase activity"/>
    <property type="evidence" value="ECO:0007669"/>
    <property type="project" value="UniProtKB-KW"/>
</dbReference>
<feature type="compositionally biased region" description="Low complexity" evidence="3">
    <location>
        <begin position="33"/>
        <end position="58"/>
    </location>
</feature>
<name>A0A7D9IW72_PARCT</name>
<proteinExistence type="predicted"/>
<dbReference type="OrthoDB" id="5961068at2759"/>
<dbReference type="InterPro" id="IPR000569">
    <property type="entry name" value="HECT_dom"/>
</dbReference>
<organism evidence="4 5">
    <name type="scientific">Paramuricea clavata</name>
    <name type="common">Red gorgonian</name>
    <name type="synonym">Violescent sea-whip</name>
    <dbReference type="NCBI Taxonomy" id="317549"/>
    <lineage>
        <taxon>Eukaryota</taxon>
        <taxon>Metazoa</taxon>
        <taxon>Cnidaria</taxon>
        <taxon>Anthozoa</taxon>
        <taxon>Octocorallia</taxon>
        <taxon>Malacalcyonacea</taxon>
        <taxon>Plexauridae</taxon>
        <taxon>Paramuricea</taxon>
    </lineage>
</organism>
<dbReference type="EMBL" id="CACRXK020008352">
    <property type="protein sequence ID" value="CAB4014555.1"/>
    <property type="molecule type" value="Genomic_DNA"/>
</dbReference>